<dbReference type="Proteomes" id="UP000182658">
    <property type="component" value="Unassembled WGS sequence"/>
</dbReference>
<dbReference type="AlphaFoldDB" id="A0A1J7I6A8"/>
<evidence type="ECO:0000256" key="1">
    <source>
        <dbReference type="SAM" id="MobiDB-lite"/>
    </source>
</evidence>
<sequence>MNCGKHDATKIWMSSFFFANHHHTILLSDASPCHRDHQLSNGYQSRDHLRSDASFNHSGSLSWALKMNVSTFTGSFTINDSDGYRTYRNHNGQWTVTVRGRCYNVLNGVVQAVLNDYNVRFIDTGYHPRNNGRSARRRNRRNNRRPMFQGGRNRTHEITGPTVTHDQQAREPHHGEEQQSRNTNATVAPPTVAHDPVKHDPDEPKADIKREPEGAAMLPQMETQRCMFKAPEPTMKLEHGWNELSVKVDTFIKHSQAAKKLNEDPVKHDVTGMTGSPSASAHVKLENPYIKQEQD</sequence>
<feature type="region of interest" description="Disordered" evidence="1">
    <location>
        <begin position="123"/>
        <end position="208"/>
    </location>
</feature>
<protein>
    <submittedName>
        <fullName evidence="2">Uncharacterized protein</fullName>
    </submittedName>
</protein>
<evidence type="ECO:0000313" key="3">
    <source>
        <dbReference type="Proteomes" id="UP000182658"/>
    </source>
</evidence>
<proteinExistence type="predicted"/>
<dbReference type="EMBL" id="KV875109">
    <property type="protein sequence ID" value="OIW22981.1"/>
    <property type="molecule type" value="Genomic_DNA"/>
</dbReference>
<feature type="compositionally biased region" description="Basic residues" evidence="1">
    <location>
        <begin position="134"/>
        <end position="144"/>
    </location>
</feature>
<dbReference type="InParanoid" id="A0A1J7I6A8"/>
<accession>A0A1J7I6A8</accession>
<feature type="compositionally biased region" description="Basic and acidic residues" evidence="1">
    <location>
        <begin position="167"/>
        <end position="179"/>
    </location>
</feature>
<feature type="region of interest" description="Disordered" evidence="1">
    <location>
        <begin position="271"/>
        <end position="295"/>
    </location>
</feature>
<name>A0A1J7I6A8_9PEZI</name>
<reference evidence="2 3" key="1">
    <citation type="submission" date="2016-10" db="EMBL/GenBank/DDBJ databases">
        <title>Draft genome sequence of Coniochaeta ligniaria NRRL30616, a lignocellulolytic fungus for bioabatement of inhibitors in plant biomass hydrolysates.</title>
        <authorList>
            <consortium name="DOE Joint Genome Institute"/>
            <person name="Jimenez D.J."/>
            <person name="Hector R.E."/>
            <person name="Riley R."/>
            <person name="Sun H."/>
            <person name="Grigoriev I.V."/>
            <person name="Van Elsas J.D."/>
            <person name="Nichols N.N."/>
        </authorList>
    </citation>
    <scope>NUCLEOTIDE SEQUENCE [LARGE SCALE GENOMIC DNA]</scope>
    <source>
        <strain evidence="2 3">NRRL 30616</strain>
    </source>
</reference>
<evidence type="ECO:0000313" key="2">
    <source>
        <dbReference type="EMBL" id="OIW22981.1"/>
    </source>
</evidence>
<keyword evidence="3" id="KW-1185">Reference proteome</keyword>
<gene>
    <name evidence="2" type="ORF">CONLIGDRAFT_145726</name>
</gene>
<feature type="compositionally biased region" description="Basic and acidic residues" evidence="1">
    <location>
        <begin position="195"/>
        <end position="208"/>
    </location>
</feature>
<organism evidence="2 3">
    <name type="scientific">Coniochaeta ligniaria NRRL 30616</name>
    <dbReference type="NCBI Taxonomy" id="1408157"/>
    <lineage>
        <taxon>Eukaryota</taxon>
        <taxon>Fungi</taxon>
        <taxon>Dikarya</taxon>
        <taxon>Ascomycota</taxon>
        <taxon>Pezizomycotina</taxon>
        <taxon>Sordariomycetes</taxon>
        <taxon>Sordariomycetidae</taxon>
        <taxon>Coniochaetales</taxon>
        <taxon>Coniochaetaceae</taxon>
        <taxon>Coniochaeta</taxon>
    </lineage>
</organism>